<protein>
    <submittedName>
        <fullName evidence="3">SPOR domain-containing protein</fullName>
    </submittedName>
</protein>
<dbReference type="InterPro" id="IPR036680">
    <property type="entry name" value="SPOR-like_sf"/>
</dbReference>
<evidence type="ECO:0000313" key="3">
    <source>
        <dbReference type="EMBL" id="TJZ72056.1"/>
    </source>
</evidence>
<dbReference type="PROSITE" id="PS51724">
    <property type="entry name" value="SPOR"/>
    <property type="match status" value="1"/>
</dbReference>
<feature type="domain" description="SPOR" evidence="2">
    <location>
        <begin position="115"/>
        <end position="192"/>
    </location>
</feature>
<gene>
    <name evidence="3" type="ORF">FAZ21_13065</name>
</gene>
<dbReference type="OrthoDB" id="5298866at2"/>
<reference evidence="3 4" key="1">
    <citation type="submission" date="2019-04" db="EMBL/GenBank/DDBJ databases">
        <title>Chitiniphilus eburnea sp. nov., a novel chitinolytic bacterium isolated from aquaculture sludge.</title>
        <authorList>
            <person name="Sheng M."/>
        </authorList>
    </citation>
    <scope>NUCLEOTIDE SEQUENCE [LARGE SCALE GENOMIC DNA]</scope>
    <source>
        <strain evidence="3 4">HX-2-15</strain>
    </source>
</reference>
<comment type="caution">
    <text evidence="3">The sequence shown here is derived from an EMBL/GenBank/DDBJ whole genome shotgun (WGS) entry which is preliminary data.</text>
</comment>
<dbReference type="InterPro" id="IPR007730">
    <property type="entry name" value="SPOR-like_dom"/>
</dbReference>
<feature type="signal peptide" evidence="1">
    <location>
        <begin position="1"/>
        <end position="17"/>
    </location>
</feature>
<dbReference type="GO" id="GO:0042834">
    <property type="term" value="F:peptidoglycan binding"/>
    <property type="evidence" value="ECO:0007669"/>
    <property type="project" value="InterPro"/>
</dbReference>
<dbReference type="AlphaFoldDB" id="A0A4U0PUC3"/>
<dbReference type="Proteomes" id="UP000310016">
    <property type="component" value="Unassembled WGS sequence"/>
</dbReference>
<evidence type="ECO:0000313" key="4">
    <source>
        <dbReference type="Proteomes" id="UP000310016"/>
    </source>
</evidence>
<dbReference type="Pfam" id="PF05036">
    <property type="entry name" value="SPOR"/>
    <property type="match status" value="1"/>
</dbReference>
<dbReference type="RefSeq" id="WP_136773884.1">
    <property type="nucleotide sequence ID" value="NZ_SUMF01000015.1"/>
</dbReference>
<evidence type="ECO:0000259" key="2">
    <source>
        <dbReference type="PROSITE" id="PS51724"/>
    </source>
</evidence>
<proteinExistence type="predicted"/>
<dbReference type="EMBL" id="SUMF01000015">
    <property type="protein sequence ID" value="TJZ72056.1"/>
    <property type="molecule type" value="Genomic_DNA"/>
</dbReference>
<keyword evidence="4" id="KW-1185">Reference proteome</keyword>
<evidence type="ECO:0000256" key="1">
    <source>
        <dbReference type="SAM" id="SignalP"/>
    </source>
</evidence>
<name>A0A4U0PUC3_9NEIS</name>
<feature type="chain" id="PRO_5020389341" evidence="1">
    <location>
        <begin position="18"/>
        <end position="232"/>
    </location>
</feature>
<dbReference type="Gene3D" id="3.30.70.1070">
    <property type="entry name" value="Sporulation related repeat"/>
    <property type="match status" value="1"/>
</dbReference>
<keyword evidence="1" id="KW-0732">Signal</keyword>
<dbReference type="SUPFAM" id="SSF110997">
    <property type="entry name" value="Sporulation related repeat"/>
    <property type="match status" value="1"/>
</dbReference>
<sequence>MKWLVVLLVLANAAFFAYDRLQPDTTPVVVASPEIKAEQVRIVDASTITPAALPTPQPQAASAVEPTPTPTTVPTAVVAAGPRVCLRWIVPSAEQAEIASNRLRALGVTVQAVQSAEQAKVWVYIPPQQTLDDAKKKAAELESLGIEDYFVVNNGGRWQNAVSLGVYSTRDAAERRLTMLRDQGVRSAVVRERDDTLRPASFVLRDVTEAQRAALTRTSGQLRGAQLDETKC</sequence>
<organism evidence="3 4">
    <name type="scientific">Chitiniphilus eburneus</name>
    <dbReference type="NCBI Taxonomy" id="2571148"/>
    <lineage>
        <taxon>Bacteria</taxon>
        <taxon>Pseudomonadati</taxon>
        <taxon>Pseudomonadota</taxon>
        <taxon>Betaproteobacteria</taxon>
        <taxon>Neisseriales</taxon>
        <taxon>Chitinibacteraceae</taxon>
        <taxon>Chitiniphilus</taxon>
    </lineage>
</organism>
<accession>A0A4U0PUC3</accession>